<protein>
    <submittedName>
        <fullName evidence="1">Uncharacterized protein</fullName>
    </submittedName>
</protein>
<evidence type="ECO:0000313" key="1">
    <source>
        <dbReference type="EMBL" id="KAI1614783.1"/>
    </source>
</evidence>
<keyword evidence="2" id="KW-1185">Reference proteome</keyword>
<organism evidence="1 2">
    <name type="scientific">Exophiala viscosa</name>
    <dbReference type="NCBI Taxonomy" id="2486360"/>
    <lineage>
        <taxon>Eukaryota</taxon>
        <taxon>Fungi</taxon>
        <taxon>Dikarya</taxon>
        <taxon>Ascomycota</taxon>
        <taxon>Pezizomycotina</taxon>
        <taxon>Eurotiomycetes</taxon>
        <taxon>Chaetothyriomycetidae</taxon>
        <taxon>Chaetothyriales</taxon>
        <taxon>Herpotrichiellaceae</taxon>
        <taxon>Exophiala</taxon>
    </lineage>
</organism>
<dbReference type="AlphaFoldDB" id="A0AAN6IES4"/>
<sequence length="71" mass="7961">MASVAQPWLIHKFVDPIFAVGVGLTAAYVRIRREESEKHPDQDSSMGGLWQKGVRLSKSYFGPETQDGKKQ</sequence>
<reference evidence="1" key="1">
    <citation type="journal article" date="2022" name="bioRxiv">
        <title>Deciphering the potential niche of two novel black yeast fungi from a biological soil crust based on their genomes, phenotypes, and melanin regulation.</title>
        <authorList>
            <consortium name="DOE Joint Genome Institute"/>
            <person name="Carr E.C."/>
            <person name="Barton Q."/>
            <person name="Grambo S."/>
            <person name="Sullivan M."/>
            <person name="Renfro C.M."/>
            <person name="Kuo A."/>
            <person name="Pangilinan J."/>
            <person name="Lipzen A."/>
            <person name="Keymanesh K."/>
            <person name="Savage E."/>
            <person name="Barry K."/>
            <person name="Grigoriev I.V."/>
            <person name="Riekhof W.R."/>
            <person name="Harris S.S."/>
        </authorList>
    </citation>
    <scope>NUCLEOTIDE SEQUENCE</scope>
    <source>
        <strain evidence="1">JF 03-4F</strain>
    </source>
</reference>
<dbReference type="GO" id="GO:0009306">
    <property type="term" value="P:protein secretion"/>
    <property type="evidence" value="ECO:0007669"/>
    <property type="project" value="InterPro"/>
</dbReference>
<name>A0AAN6IES4_9EURO</name>
<accession>A0AAN6IES4</accession>
<comment type="caution">
    <text evidence="1">The sequence shown here is derived from an EMBL/GenBank/DDBJ whole genome shotgun (WGS) entry which is preliminary data.</text>
</comment>
<dbReference type="Proteomes" id="UP001203852">
    <property type="component" value="Unassembled WGS sequence"/>
</dbReference>
<proteinExistence type="predicted"/>
<evidence type="ECO:0000313" key="2">
    <source>
        <dbReference type="Proteomes" id="UP001203852"/>
    </source>
</evidence>
<dbReference type="InterPro" id="IPR024242">
    <property type="entry name" value="NCE101"/>
</dbReference>
<dbReference type="EMBL" id="MU404352">
    <property type="protein sequence ID" value="KAI1614783.1"/>
    <property type="molecule type" value="Genomic_DNA"/>
</dbReference>
<dbReference type="Pfam" id="PF11654">
    <property type="entry name" value="NCE101"/>
    <property type="match status" value="1"/>
</dbReference>
<gene>
    <name evidence="1" type="ORF">EDD36DRAFT_164411</name>
</gene>